<name>A0AAU1TZC7_9ACTN</name>
<proteinExistence type="predicted"/>
<evidence type="ECO:0000256" key="6">
    <source>
        <dbReference type="ARBA" id="ARBA00023015"/>
    </source>
</evidence>
<dbReference type="PANTHER" id="PTHR37461">
    <property type="entry name" value="ANTI-SIGMA-K FACTOR RSKA"/>
    <property type="match status" value="1"/>
</dbReference>
<dbReference type="InterPro" id="IPR041916">
    <property type="entry name" value="Anti_sigma_zinc_sf"/>
</dbReference>
<dbReference type="PANTHER" id="PTHR37461:SF1">
    <property type="entry name" value="ANTI-SIGMA-K FACTOR RSKA"/>
    <property type="match status" value="1"/>
</dbReference>
<keyword evidence="3" id="KW-1003">Cell membrane</keyword>
<feature type="domain" description="Putative zinc-finger" evidence="13">
    <location>
        <begin position="5"/>
        <end position="36"/>
    </location>
</feature>
<dbReference type="GO" id="GO:0006417">
    <property type="term" value="P:regulation of translation"/>
    <property type="evidence" value="ECO:0007669"/>
    <property type="project" value="TreeGrafter"/>
</dbReference>
<evidence type="ECO:0000256" key="3">
    <source>
        <dbReference type="ARBA" id="ARBA00022475"/>
    </source>
</evidence>
<evidence type="ECO:0000256" key="9">
    <source>
        <dbReference type="ARBA" id="ARBA00029829"/>
    </source>
</evidence>
<dbReference type="InterPro" id="IPR027383">
    <property type="entry name" value="Znf_put"/>
</dbReference>
<evidence type="ECO:0000256" key="5">
    <source>
        <dbReference type="ARBA" id="ARBA00022989"/>
    </source>
</evidence>
<feature type="region of interest" description="Disordered" evidence="11">
    <location>
        <begin position="66"/>
        <end position="93"/>
    </location>
</feature>
<evidence type="ECO:0000256" key="11">
    <source>
        <dbReference type="SAM" id="MobiDB-lite"/>
    </source>
</evidence>
<dbReference type="Pfam" id="PF10099">
    <property type="entry name" value="RskA_C"/>
    <property type="match status" value="1"/>
</dbReference>
<dbReference type="Gene3D" id="1.10.10.1320">
    <property type="entry name" value="Anti-sigma factor, zinc-finger domain"/>
    <property type="match status" value="1"/>
</dbReference>
<organism evidence="14">
    <name type="scientific">Streptomyces sp. NBC_00119</name>
    <dbReference type="NCBI Taxonomy" id="2975659"/>
    <lineage>
        <taxon>Bacteria</taxon>
        <taxon>Bacillati</taxon>
        <taxon>Actinomycetota</taxon>
        <taxon>Actinomycetes</taxon>
        <taxon>Kitasatosporales</taxon>
        <taxon>Streptomycetaceae</taxon>
        <taxon>Streptomyces</taxon>
    </lineage>
</organism>
<dbReference type="InterPro" id="IPR018764">
    <property type="entry name" value="RskA_C"/>
</dbReference>
<gene>
    <name evidence="14" type="ORF">OHU69_04540</name>
</gene>
<keyword evidence="4" id="KW-0812">Transmembrane</keyword>
<protein>
    <recommendedName>
        <fullName evidence="10">Regulator of SigK</fullName>
    </recommendedName>
    <alternativeName>
        <fullName evidence="9">Sigma-K anti-sigma factor RskA</fullName>
    </alternativeName>
</protein>
<comment type="subcellular location">
    <subcellularLocation>
        <location evidence="2">Cell membrane</location>
    </subcellularLocation>
    <subcellularLocation>
        <location evidence="1">Membrane</location>
        <topology evidence="1">Single-pass membrane protein</topology>
    </subcellularLocation>
</comment>
<evidence type="ECO:0000256" key="10">
    <source>
        <dbReference type="ARBA" id="ARBA00030803"/>
    </source>
</evidence>
<dbReference type="GO" id="GO:0005886">
    <property type="term" value="C:plasma membrane"/>
    <property type="evidence" value="ECO:0007669"/>
    <property type="project" value="UniProtKB-SubCell"/>
</dbReference>
<dbReference type="EMBL" id="CP108195">
    <property type="protein sequence ID" value="WTS10403.1"/>
    <property type="molecule type" value="Genomic_DNA"/>
</dbReference>
<evidence type="ECO:0000259" key="13">
    <source>
        <dbReference type="Pfam" id="PF13490"/>
    </source>
</evidence>
<dbReference type="GO" id="GO:0016989">
    <property type="term" value="F:sigma factor antagonist activity"/>
    <property type="evidence" value="ECO:0007669"/>
    <property type="project" value="TreeGrafter"/>
</dbReference>
<dbReference type="Pfam" id="PF13490">
    <property type="entry name" value="zf-HC2"/>
    <property type="match status" value="1"/>
</dbReference>
<keyword evidence="7" id="KW-0472">Membrane</keyword>
<evidence type="ECO:0000259" key="12">
    <source>
        <dbReference type="Pfam" id="PF10099"/>
    </source>
</evidence>
<reference evidence="14" key="1">
    <citation type="submission" date="2022-10" db="EMBL/GenBank/DDBJ databases">
        <title>The complete genomes of actinobacterial strains from the NBC collection.</title>
        <authorList>
            <person name="Joergensen T.S."/>
            <person name="Alvarez Arevalo M."/>
            <person name="Sterndorff E.B."/>
            <person name="Faurdal D."/>
            <person name="Vuksanovic O."/>
            <person name="Mourched A.-S."/>
            <person name="Charusanti P."/>
            <person name="Shaw S."/>
            <person name="Blin K."/>
            <person name="Weber T."/>
        </authorList>
    </citation>
    <scope>NUCLEOTIDE SEQUENCE</scope>
    <source>
        <strain evidence="14">NBC_00119</strain>
    </source>
</reference>
<evidence type="ECO:0000256" key="1">
    <source>
        <dbReference type="ARBA" id="ARBA00004167"/>
    </source>
</evidence>
<dbReference type="AlphaFoldDB" id="A0AAU1TZC7"/>
<keyword evidence="6" id="KW-0805">Transcription regulation</keyword>
<evidence type="ECO:0000256" key="8">
    <source>
        <dbReference type="ARBA" id="ARBA00023163"/>
    </source>
</evidence>
<dbReference type="InterPro" id="IPR051474">
    <property type="entry name" value="Anti-sigma-K/W_factor"/>
</dbReference>
<accession>A0AAU1TZC7</accession>
<sequence>MTNADVHTLTGAYVLHALSEDERAVFECHLGACEACTQEVAELAATAGRLGLAVSETLPPELKARVMGRIPNVRQESPLPKQPSRGGGNPARGRRASRWALAACLVAAAGLGGVAVWQHEEARDARAEASAERRRSAELAAVLGAPDAKAGTARLGGGASATVVVSKSRDKAAFVSSGLAKPPSGKVYQLWFADGDTMRPAGLLDPASRAQAVLLDGPVDQASGMGITVEPAGGSPKPTSAPVALMNFPA</sequence>
<evidence type="ECO:0000313" key="14">
    <source>
        <dbReference type="EMBL" id="WTS10403.1"/>
    </source>
</evidence>
<keyword evidence="8" id="KW-0804">Transcription</keyword>
<evidence type="ECO:0000256" key="2">
    <source>
        <dbReference type="ARBA" id="ARBA00004236"/>
    </source>
</evidence>
<keyword evidence="5" id="KW-1133">Transmembrane helix</keyword>
<evidence type="ECO:0000256" key="7">
    <source>
        <dbReference type="ARBA" id="ARBA00023136"/>
    </source>
</evidence>
<evidence type="ECO:0000256" key="4">
    <source>
        <dbReference type="ARBA" id="ARBA00022692"/>
    </source>
</evidence>
<feature type="domain" description="Anti-sigma K factor RskA C-terminal" evidence="12">
    <location>
        <begin position="100"/>
        <end position="243"/>
    </location>
</feature>